<keyword evidence="2" id="KW-1185">Reference proteome</keyword>
<dbReference type="Proteomes" id="UP001225605">
    <property type="component" value="Unassembled WGS sequence"/>
</dbReference>
<reference evidence="1 2" key="1">
    <citation type="submission" date="2017-06" db="EMBL/GenBank/DDBJ databases">
        <title>Cultured bacterium strain Saccharothrix yanglingensis Hhs.015.</title>
        <authorList>
            <person name="Xia Y."/>
        </authorList>
    </citation>
    <scope>NUCLEOTIDE SEQUENCE [LARGE SCALE GENOMIC DNA]</scope>
    <source>
        <strain evidence="1 2">Hhs.015</strain>
    </source>
</reference>
<proteinExistence type="predicted"/>
<organism evidence="1 2">
    <name type="scientific">Saccharothrix yanglingensis</name>
    <dbReference type="NCBI Taxonomy" id="659496"/>
    <lineage>
        <taxon>Bacteria</taxon>
        <taxon>Bacillati</taxon>
        <taxon>Actinomycetota</taxon>
        <taxon>Actinomycetes</taxon>
        <taxon>Pseudonocardiales</taxon>
        <taxon>Pseudonocardiaceae</taxon>
        <taxon>Saccharothrix</taxon>
    </lineage>
</organism>
<accession>A0ABU0X0K4</accession>
<protein>
    <submittedName>
        <fullName evidence="1">Uncharacterized protein</fullName>
    </submittedName>
</protein>
<gene>
    <name evidence="1" type="ORF">CKY47_17060</name>
</gene>
<evidence type="ECO:0000313" key="2">
    <source>
        <dbReference type="Proteomes" id="UP001225605"/>
    </source>
</evidence>
<evidence type="ECO:0000313" key="1">
    <source>
        <dbReference type="EMBL" id="MDQ2585661.1"/>
    </source>
</evidence>
<comment type="caution">
    <text evidence="1">The sequence shown here is derived from an EMBL/GenBank/DDBJ whole genome shotgun (WGS) entry which is preliminary data.</text>
</comment>
<dbReference type="EMBL" id="NSDM01000007">
    <property type="protein sequence ID" value="MDQ2585661.1"/>
    <property type="molecule type" value="Genomic_DNA"/>
</dbReference>
<sequence length="65" mass="6797">MGRDWAGPVGEPGDDNVVEGCDDVADVPVEDVSDGPEDPVLVQAARASRTSAGTATLAFLMVRRR</sequence>
<name>A0ABU0X0K4_9PSEU</name>